<protein>
    <submittedName>
        <fullName evidence="2">Uncharacterized protein</fullName>
    </submittedName>
</protein>
<evidence type="ECO:0000313" key="2">
    <source>
        <dbReference type="EMBL" id="TXE27126.1"/>
    </source>
</evidence>
<dbReference type="AlphaFoldDB" id="A0A5C7BX11"/>
<feature type="region of interest" description="Disordered" evidence="1">
    <location>
        <begin position="1"/>
        <end position="26"/>
    </location>
</feature>
<name>A0A5C7BX11_SERMA</name>
<dbReference type="EMBL" id="VOUQ01000019">
    <property type="protein sequence ID" value="TXE27126.1"/>
    <property type="molecule type" value="Genomic_DNA"/>
</dbReference>
<accession>A0A5C7BX11</accession>
<reference evidence="2 3" key="1">
    <citation type="submission" date="2019-07" db="EMBL/GenBank/DDBJ databases">
        <title>Serratia strains were isolated from fresh produce.</title>
        <authorList>
            <person name="Cho G.-S."/>
            <person name="Stein M."/>
            <person name="Lee W."/>
            <person name="Suh S.H."/>
            <person name="Franz C.M.A.P."/>
        </authorList>
    </citation>
    <scope>NUCLEOTIDE SEQUENCE [LARGE SCALE GENOMIC DNA]</scope>
    <source>
        <strain evidence="2 3">S16</strain>
    </source>
</reference>
<dbReference type="RefSeq" id="WP_048797314.1">
    <property type="nucleotide sequence ID" value="NZ_JVEJ01000440.1"/>
</dbReference>
<comment type="caution">
    <text evidence="2">The sequence shown here is derived from an EMBL/GenBank/DDBJ whole genome shotgun (WGS) entry which is preliminary data.</text>
</comment>
<proteinExistence type="predicted"/>
<sequence>MEKDKYWDGANPPDGYEARPSSGNLGRVEIDNPELADVLRKLIAWHESQVRGLSLVLEHKDASIDLGENSIEAGTELHRGVRIGVQLALAYLGKLPIYFNAADDE</sequence>
<dbReference type="Proteomes" id="UP000321126">
    <property type="component" value="Unassembled WGS sequence"/>
</dbReference>
<evidence type="ECO:0000313" key="3">
    <source>
        <dbReference type="Proteomes" id="UP000321126"/>
    </source>
</evidence>
<gene>
    <name evidence="2" type="ORF">FOT62_22670</name>
</gene>
<evidence type="ECO:0000256" key="1">
    <source>
        <dbReference type="SAM" id="MobiDB-lite"/>
    </source>
</evidence>
<organism evidence="2 3">
    <name type="scientific">Serratia marcescens</name>
    <dbReference type="NCBI Taxonomy" id="615"/>
    <lineage>
        <taxon>Bacteria</taxon>
        <taxon>Pseudomonadati</taxon>
        <taxon>Pseudomonadota</taxon>
        <taxon>Gammaproteobacteria</taxon>
        <taxon>Enterobacterales</taxon>
        <taxon>Yersiniaceae</taxon>
        <taxon>Serratia</taxon>
    </lineage>
</organism>